<dbReference type="PaxDb" id="29760-VIT_18s0001g13620.t01"/>
<protein>
    <submittedName>
        <fullName evidence="1">Uncharacterized protein</fullName>
    </submittedName>
</protein>
<accession>E0CPI6</accession>
<reference evidence="2" key="1">
    <citation type="journal article" date="2007" name="Nature">
        <title>The grapevine genome sequence suggests ancestral hexaploidization in major angiosperm phyla.</title>
        <authorList>
            <consortium name="The French-Italian Public Consortium for Grapevine Genome Characterization."/>
            <person name="Jaillon O."/>
            <person name="Aury J.-M."/>
            <person name="Noel B."/>
            <person name="Policriti A."/>
            <person name="Clepet C."/>
            <person name="Casagrande A."/>
            <person name="Choisne N."/>
            <person name="Aubourg S."/>
            <person name="Vitulo N."/>
            <person name="Jubin C."/>
            <person name="Vezzi A."/>
            <person name="Legeai F."/>
            <person name="Hugueney P."/>
            <person name="Dasilva C."/>
            <person name="Horner D."/>
            <person name="Mica E."/>
            <person name="Jublot D."/>
            <person name="Poulain J."/>
            <person name="Bruyere C."/>
            <person name="Billault A."/>
            <person name="Segurens B."/>
            <person name="Gouyvenoux M."/>
            <person name="Ugarte E."/>
            <person name="Cattonaro F."/>
            <person name="Anthouard V."/>
            <person name="Vico V."/>
            <person name="Del Fabbro C."/>
            <person name="Alaux M."/>
            <person name="Di Gaspero G."/>
            <person name="Dumas V."/>
            <person name="Felice N."/>
            <person name="Paillard S."/>
            <person name="Juman I."/>
            <person name="Moroldo M."/>
            <person name="Scalabrin S."/>
            <person name="Canaguier A."/>
            <person name="Le Clainche I."/>
            <person name="Malacrida G."/>
            <person name="Durand E."/>
            <person name="Pesole G."/>
            <person name="Laucou V."/>
            <person name="Chatelet P."/>
            <person name="Merdinoglu D."/>
            <person name="Delledonne M."/>
            <person name="Pezzotti M."/>
            <person name="Lecharny A."/>
            <person name="Scarpelli C."/>
            <person name="Artiguenave F."/>
            <person name="Pe M.E."/>
            <person name="Valle G."/>
            <person name="Morgante M."/>
            <person name="Caboche M."/>
            <person name="Adam-Blondon A.-F."/>
            <person name="Weissenbach J."/>
            <person name="Quetier F."/>
            <person name="Wincker P."/>
        </authorList>
    </citation>
    <scope>NUCLEOTIDE SEQUENCE [LARGE SCALE GENOMIC DNA]</scope>
    <source>
        <strain evidence="2">cv. Pinot noir / PN40024</strain>
    </source>
</reference>
<sequence>MKIIKIENLLFIKILILFITPPWSFHFNRILKSETLNCPTVIVGSTS</sequence>
<name>E0CPI6_VITVI</name>
<dbReference type="InParanoid" id="E0CPI6"/>
<gene>
    <name evidence="1" type="ordered locus">VIT_18s0001g13620</name>
</gene>
<dbReference type="Proteomes" id="UP000009183">
    <property type="component" value="Chromosome 18"/>
</dbReference>
<keyword evidence="2" id="KW-1185">Reference proteome</keyword>
<proteinExistence type="predicted"/>
<dbReference type="EMBL" id="FN595227">
    <property type="protein sequence ID" value="CBI19802.3"/>
    <property type="molecule type" value="Genomic_DNA"/>
</dbReference>
<evidence type="ECO:0000313" key="2">
    <source>
        <dbReference type="Proteomes" id="UP000009183"/>
    </source>
</evidence>
<dbReference type="AlphaFoldDB" id="E0CPI6"/>
<dbReference type="STRING" id="29760.E0CPI6"/>
<dbReference type="HOGENOM" id="CLU_3176461_0_0_1"/>
<evidence type="ECO:0000313" key="1">
    <source>
        <dbReference type="EMBL" id="CBI19802.3"/>
    </source>
</evidence>
<organism evidence="1 2">
    <name type="scientific">Vitis vinifera</name>
    <name type="common">Grape</name>
    <dbReference type="NCBI Taxonomy" id="29760"/>
    <lineage>
        <taxon>Eukaryota</taxon>
        <taxon>Viridiplantae</taxon>
        <taxon>Streptophyta</taxon>
        <taxon>Embryophyta</taxon>
        <taxon>Tracheophyta</taxon>
        <taxon>Spermatophyta</taxon>
        <taxon>Magnoliopsida</taxon>
        <taxon>eudicotyledons</taxon>
        <taxon>Gunneridae</taxon>
        <taxon>Pentapetalae</taxon>
        <taxon>rosids</taxon>
        <taxon>Vitales</taxon>
        <taxon>Vitaceae</taxon>
        <taxon>Viteae</taxon>
        <taxon>Vitis</taxon>
    </lineage>
</organism>